<dbReference type="AlphaFoldDB" id="A0A507DTC5"/>
<keyword evidence="8" id="KW-1185">Reference proteome</keyword>
<dbReference type="PROSITE" id="PS51714">
    <property type="entry name" value="G_BMS1"/>
    <property type="match status" value="1"/>
</dbReference>
<gene>
    <name evidence="7" type="ORF">PhCBS80983_g05923</name>
</gene>
<keyword evidence="3" id="KW-0539">Nucleus</keyword>
<evidence type="ECO:0000256" key="4">
    <source>
        <dbReference type="ARBA" id="ARBA00038288"/>
    </source>
</evidence>
<sequence>MGEGGFSHRSGLKQQNKGFKSRHSTKGQVKAKTKGKVDVATSVKHKHQTVSHKADRKNQAKLVQQRKRHDLMQSNRLFSGVAGAPKIIAIIPLCPDVDARAIVKDLHDSVGAQCVSYDQPTVLNVERFKQKLQLVPLRRNLLEILDAVKVADFIMFVVSAEVEVDRFGDLCLTTIKAQGVPSTFAAVQHLEKVPPKKQSDIRKSLTAYMEDHFPEDSKLFHLSSETEALAALRYITQQRPKPIVWRDRHAYMLGEDVQFAPNEGDETTGTLRVKGYVRGNNLSANRLVHIPGHGDFQIKMITSLPTAAGATHMDTDESVLDVPVPELQDSLVAENEVNPMEGEQTWPTEEELQEAEERLQRLGAGSKTEPPKKPKRVPKGTSAYQAAWIVDENDDEEDEDDVDEDDDDESNSNTMDVTMTDADGVGAPVDWNSIGLGHTTNGGAERQSDEEPSDEDEYEDLAEEEDASEKPEAFDATYDEADEAAQYSAFLSKQDEARDDLEFPDEVNTPKDPAARIRFQRYRGLKSFRTSPWDPYENLPVDYSRIFQFQNFKRTRRRVLDGLSEGGVLPGTRVTVHVKDVPRAVIDERDPSRPFTLFALLPHEHKFSVLNFTVTRNTSTNTTTSSTLPASSSTPTIIDTAPVKSKEPMILHCGFRRYVVQPLYSTNTRGGSNNVHKFERFLQTGRSSIATVYAPIQFGPAPVLMFRYNPGGVVTQWDADHAQPLLAHGSVLDLDSTRIAAKRVILTGHPFKVHKRGAVIRYMFWHPADINYFKPVQLVTKLGRQGHIRDTLGTHGYMKCVFDGPLKGEDTVCMYLYKRVYPKWNTRAYREEIKEVRMEM</sequence>
<keyword evidence="2" id="KW-0690">Ribosome biogenesis</keyword>
<dbReference type="GO" id="GO:0000462">
    <property type="term" value="P:maturation of SSU-rRNA from tricistronic rRNA transcript (SSU-rRNA, 5.8S rRNA, LSU-rRNA)"/>
    <property type="evidence" value="ECO:0007669"/>
    <property type="project" value="TreeGrafter"/>
</dbReference>
<dbReference type="GO" id="GO:0000479">
    <property type="term" value="P:endonucleolytic cleavage of tricistronic rRNA transcript (SSU-rRNA, 5.8S rRNA, LSU-rRNA)"/>
    <property type="evidence" value="ECO:0007669"/>
    <property type="project" value="TreeGrafter"/>
</dbReference>
<feature type="compositionally biased region" description="Basic residues" evidence="5">
    <location>
        <begin position="19"/>
        <end position="34"/>
    </location>
</feature>
<dbReference type="GO" id="GO:0005525">
    <property type="term" value="F:GTP binding"/>
    <property type="evidence" value="ECO:0007669"/>
    <property type="project" value="TreeGrafter"/>
</dbReference>
<dbReference type="STRING" id="109895.A0A507DTC5"/>
<evidence type="ECO:0000256" key="2">
    <source>
        <dbReference type="ARBA" id="ARBA00022517"/>
    </source>
</evidence>
<dbReference type="Pfam" id="PF08142">
    <property type="entry name" value="AARP2CN"/>
    <property type="match status" value="1"/>
</dbReference>
<accession>A0A507DTC5</accession>
<evidence type="ECO:0000259" key="6">
    <source>
        <dbReference type="PROSITE" id="PS51714"/>
    </source>
</evidence>
<evidence type="ECO:0000256" key="5">
    <source>
        <dbReference type="SAM" id="MobiDB-lite"/>
    </source>
</evidence>
<dbReference type="InterPro" id="IPR039761">
    <property type="entry name" value="Bms1/Tsr1"/>
</dbReference>
<dbReference type="Pfam" id="PF22298">
    <property type="entry name" value="Tsr1_G-like"/>
    <property type="match status" value="1"/>
</dbReference>
<dbReference type="PANTHER" id="PTHR12858">
    <property type="entry name" value="RIBOSOME BIOGENESIS PROTEIN"/>
    <property type="match status" value="1"/>
</dbReference>
<comment type="subcellular location">
    <subcellularLocation>
        <location evidence="1">Nucleus</location>
        <location evidence="1">Nucleolus</location>
    </subcellularLocation>
</comment>
<comment type="caution">
    <text evidence="7">The sequence shown here is derived from an EMBL/GenBank/DDBJ whole genome shotgun (WGS) entry which is preliminary data.</text>
</comment>
<dbReference type="Pfam" id="PF04950">
    <property type="entry name" value="RIBIOP_C"/>
    <property type="match status" value="2"/>
</dbReference>
<dbReference type="InterPro" id="IPR012948">
    <property type="entry name" value="AARP2CN"/>
</dbReference>
<reference evidence="7 8" key="1">
    <citation type="journal article" date="2019" name="Sci. Rep.">
        <title>Comparative genomics of chytrid fungi reveal insights into the obligate biotrophic and pathogenic lifestyle of Synchytrium endobioticum.</title>
        <authorList>
            <person name="van de Vossenberg B.T.L.H."/>
            <person name="Warris S."/>
            <person name="Nguyen H.D.T."/>
            <person name="van Gent-Pelzer M.P.E."/>
            <person name="Joly D.L."/>
            <person name="van de Geest H.C."/>
            <person name="Bonants P.J.M."/>
            <person name="Smith D.S."/>
            <person name="Levesque C.A."/>
            <person name="van der Lee T.A.J."/>
        </authorList>
    </citation>
    <scope>NUCLEOTIDE SEQUENCE [LARGE SCALE GENOMIC DNA]</scope>
    <source>
        <strain evidence="7 8">CBS 809.83</strain>
    </source>
</reference>
<dbReference type="GO" id="GO:0034511">
    <property type="term" value="F:U3 snoRNA binding"/>
    <property type="evidence" value="ECO:0007669"/>
    <property type="project" value="TreeGrafter"/>
</dbReference>
<evidence type="ECO:0000256" key="1">
    <source>
        <dbReference type="ARBA" id="ARBA00004604"/>
    </source>
</evidence>
<dbReference type="GO" id="GO:0003924">
    <property type="term" value="F:GTPase activity"/>
    <property type="evidence" value="ECO:0007669"/>
    <property type="project" value="TreeGrafter"/>
</dbReference>
<evidence type="ECO:0000313" key="8">
    <source>
        <dbReference type="Proteomes" id="UP000318582"/>
    </source>
</evidence>
<dbReference type="PANTHER" id="PTHR12858:SF1">
    <property type="entry name" value="PRE-RRNA-PROCESSING PROTEIN TSR1 HOMOLOG"/>
    <property type="match status" value="1"/>
</dbReference>
<feature type="region of interest" description="Disordered" evidence="5">
    <location>
        <begin position="331"/>
        <end position="473"/>
    </location>
</feature>
<organism evidence="7 8">
    <name type="scientific">Powellomyces hirtus</name>
    <dbReference type="NCBI Taxonomy" id="109895"/>
    <lineage>
        <taxon>Eukaryota</taxon>
        <taxon>Fungi</taxon>
        <taxon>Fungi incertae sedis</taxon>
        <taxon>Chytridiomycota</taxon>
        <taxon>Chytridiomycota incertae sedis</taxon>
        <taxon>Chytridiomycetes</taxon>
        <taxon>Spizellomycetales</taxon>
        <taxon>Powellomycetaceae</taxon>
        <taxon>Powellomyces</taxon>
    </lineage>
</organism>
<protein>
    <recommendedName>
        <fullName evidence="6">Bms1-type G domain-containing protein</fullName>
    </recommendedName>
</protein>
<feature type="domain" description="Bms1-type G" evidence="6">
    <location>
        <begin position="84"/>
        <end position="241"/>
    </location>
</feature>
<feature type="region of interest" description="Disordered" evidence="5">
    <location>
        <begin position="1"/>
        <end position="59"/>
    </location>
</feature>
<comment type="similarity">
    <text evidence="4">Belongs to the TRAFAC class translation factor GTPase superfamily. Bms1-like GTPase family. TSR1 subfamily.</text>
</comment>
<evidence type="ECO:0000256" key="3">
    <source>
        <dbReference type="ARBA" id="ARBA00023242"/>
    </source>
</evidence>
<dbReference type="InterPro" id="IPR007034">
    <property type="entry name" value="BMS1_TSR1_C"/>
</dbReference>
<dbReference type="SMART" id="SM01362">
    <property type="entry name" value="DUF663"/>
    <property type="match status" value="1"/>
</dbReference>
<dbReference type="Proteomes" id="UP000318582">
    <property type="component" value="Unassembled WGS sequence"/>
</dbReference>
<dbReference type="GO" id="GO:0030688">
    <property type="term" value="C:preribosome, small subunit precursor"/>
    <property type="evidence" value="ECO:0007669"/>
    <property type="project" value="TreeGrafter"/>
</dbReference>
<evidence type="ECO:0000313" key="7">
    <source>
        <dbReference type="EMBL" id="TPX54475.1"/>
    </source>
</evidence>
<name>A0A507DTC5_9FUNG</name>
<dbReference type="GO" id="GO:0005730">
    <property type="term" value="C:nucleolus"/>
    <property type="evidence" value="ECO:0007669"/>
    <property type="project" value="UniProtKB-SubCell"/>
</dbReference>
<feature type="compositionally biased region" description="Acidic residues" evidence="5">
    <location>
        <begin position="448"/>
        <end position="467"/>
    </location>
</feature>
<feature type="compositionally biased region" description="Acidic residues" evidence="5">
    <location>
        <begin position="391"/>
        <end position="410"/>
    </location>
</feature>
<dbReference type="SMART" id="SM00785">
    <property type="entry name" value="AARP2CN"/>
    <property type="match status" value="1"/>
</dbReference>
<dbReference type="EMBL" id="QEAQ01000154">
    <property type="protein sequence ID" value="TPX54475.1"/>
    <property type="molecule type" value="Genomic_DNA"/>
</dbReference>
<proteinExistence type="inferred from homology"/>
<dbReference type="InterPro" id="IPR030387">
    <property type="entry name" value="G_Bms1/Tsr1_dom"/>
</dbReference>